<organism evidence="3 4">
    <name type="scientific">Wallemia ichthyophaga</name>
    <dbReference type="NCBI Taxonomy" id="245174"/>
    <lineage>
        <taxon>Eukaryota</taxon>
        <taxon>Fungi</taxon>
        <taxon>Dikarya</taxon>
        <taxon>Basidiomycota</taxon>
        <taxon>Wallemiomycotina</taxon>
        <taxon>Wallemiomycetes</taxon>
        <taxon>Wallemiales</taxon>
        <taxon>Wallemiaceae</taxon>
        <taxon>Wallemia</taxon>
    </lineage>
</organism>
<feature type="compositionally biased region" description="Polar residues" evidence="1">
    <location>
        <begin position="189"/>
        <end position="199"/>
    </location>
</feature>
<dbReference type="Proteomes" id="UP000306954">
    <property type="component" value="Unassembled WGS sequence"/>
</dbReference>
<keyword evidence="2" id="KW-1133">Transmembrane helix</keyword>
<feature type="compositionally biased region" description="Low complexity" evidence="1">
    <location>
        <begin position="20"/>
        <end position="29"/>
    </location>
</feature>
<evidence type="ECO:0000256" key="1">
    <source>
        <dbReference type="SAM" id="MobiDB-lite"/>
    </source>
</evidence>
<feature type="region of interest" description="Disordered" evidence="1">
    <location>
        <begin position="435"/>
        <end position="502"/>
    </location>
</feature>
<feature type="compositionally biased region" description="Basic and acidic residues" evidence="1">
    <location>
        <begin position="108"/>
        <end position="119"/>
    </location>
</feature>
<comment type="caution">
    <text evidence="3">The sequence shown here is derived from an EMBL/GenBank/DDBJ whole genome shotgun (WGS) entry which is preliminary data.</text>
</comment>
<dbReference type="AlphaFoldDB" id="A0A4T0HN14"/>
<dbReference type="EMBL" id="SPOF01000007">
    <property type="protein sequence ID" value="TIB15345.1"/>
    <property type="molecule type" value="Genomic_DNA"/>
</dbReference>
<feature type="compositionally biased region" description="Low complexity" evidence="1">
    <location>
        <begin position="458"/>
        <end position="473"/>
    </location>
</feature>
<feature type="region of interest" description="Disordered" evidence="1">
    <location>
        <begin position="294"/>
        <end position="313"/>
    </location>
</feature>
<keyword evidence="2" id="KW-0472">Membrane</keyword>
<feature type="compositionally biased region" description="Low complexity" evidence="1">
    <location>
        <begin position="233"/>
        <end position="248"/>
    </location>
</feature>
<feature type="transmembrane region" description="Helical" evidence="2">
    <location>
        <begin position="539"/>
        <end position="561"/>
    </location>
</feature>
<feature type="compositionally biased region" description="Basic and acidic residues" evidence="1">
    <location>
        <begin position="37"/>
        <end position="46"/>
    </location>
</feature>
<evidence type="ECO:0000313" key="3">
    <source>
        <dbReference type="EMBL" id="TIB15345.1"/>
    </source>
</evidence>
<feature type="compositionally biased region" description="Polar residues" evidence="1">
    <location>
        <begin position="294"/>
        <end position="306"/>
    </location>
</feature>
<feature type="compositionally biased region" description="Acidic residues" evidence="1">
    <location>
        <begin position="205"/>
        <end position="223"/>
    </location>
</feature>
<reference evidence="3 4" key="1">
    <citation type="submission" date="2019-03" db="EMBL/GenBank/DDBJ databases">
        <title>Sequencing 23 genomes of Wallemia ichthyophaga.</title>
        <authorList>
            <person name="Gostincar C."/>
        </authorList>
    </citation>
    <scope>NUCLEOTIDE SEQUENCE [LARGE SCALE GENOMIC DNA]</scope>
    <source>
        <strain evidence="3 4">EXF-8621</strain>
    </source>
</reference>
<feature type="compositionally biased region" description="Basic and acidic residues" evidence="1">
    <location>
        <begin position="250"/>
        <end position="271"/>
    </location>
</feature>
<accession>A0A4T0HN14</accession>
<protein>
    <submittedName>
        <fullName evidence="3">Uncharacterized protein</fullName>
    </submittedName>
</protein>
<keyword evidence="2" id="KW-0812">Transmembrane</keyword>
<feature type="transmembrane region" description="Helical" evidence="2">
    <location>
        <begin position="382"/>
        <end position="400"/>
    </location>
</feature>
<feature type="compositionally biased region" description="Low complexity" evidence="1">
    <location>
        <begin position="48"/>
        <end position="60"/>
    </location>
</feature>
<sequence>MSLDSERKRPPPLQLNNSSTHTAHTAHTTRYPQLYSEDLKSPRESLFDSDSASSLFDVSSGVHPSTPPSLTNTPPSISASLRLEKDKGDVKTHNETKLADLIVIGDEEERRAENDKENSKNNAPPPTPEPVYASPPLAVPPKLTQTSPSVERLYYIPPPTPPKFRTTSTPVLHPMSPGNTHRTPKTLKNARTTELMNNDSRIEEVPEEEQGDDEEEEEEEEAGIDGPRSPTPASSRNNSNDASRLANNVKFKEEGEPKSAFDDSSFEDRQDTTISRQRLPSFWEKMRKSNILSPSASANIPDTTENSSDSDSHISIHVYDSDLHDIENTQASSSQSVTRALASLPSDAIKSVKDVPDIGLESKSFLARIFDAENSSAASNCFFLGFLFGPAVWLIGGWTLDSRDGAAVQRVKADDRRRDWASEWNEINLAFKIRETEKQNNDKEKTALSEKPTHKRNSSSGSASFARSDSGAAMDAHPSQSSIATSWGNQDSSNNPTSANHLFKQGVKPRKFVSSDPDLSLLPPLTRDYPDRWVLRCRIAALVSVPLCIGCLIAAIVGVVVSF</sequence>
<feature type="compositionally biased region" description="Basic and acidic residues" evidence="1">
    <location>
        <begin position="82"/>
        <end position="98"/>
    </location>
</feature>
<proteinExistence type="predicted"/>
<evidence type="ECO:0000256" key="2">
    <source>
        <dbReference type="SAM" id="Phobius"/>
    </source>
</evidence>
<name>A0A4T0HN14_WALIC</name>
<gene>
    <name evidence="3" type="ORF">E3P90_00912</name>
</gene>
<evidence type="ECO:0000313" key="4">
    <source>
        <dbReference type="Proteomes" id="UP000306954"/>
    </source>
</evidence>
<feature type="region of interest" description="Disordered" evidence="1">
    <location>
        <begin position="1"/>
        <end position="280"/>
    </location>
</feature>
<feature type="compositionally biased region" description="Polar residues" evidence="1">
    <location>
        <begin position="478"/>
        <end position="500"/>
    </location>
</feature>
<feature type="compositionally biased region" description="Basic and acidic residues" evidence="1">
    <location>
        <begin position="435"/>
        <end position="452"/>
    </location>
</feature>